<evidence type="ECO:0000313" key="3">
    <source>
        <dbReference type="Proteomes" id="UP001151529"/>
    </source>
</evidence>
<organism evidence="2 3">
    <name type="scientific">Salix viminalis</name>
    <name type="common">Common osier</name>
    <name type="synonym">Basket willow</name>
    <dbReference type="NCBI Taxonomy" id="40686"/>
    <lineage>
        <taxon>Eukaryota</taxon>
        <taxon>Viridiplantae</taxon>
        <taxon>Streptophyta</taxon>
        <taxon>Embryophyta</taxon>
        <taxon>Tracheophyta</taxon>
        <taxon>Spermatophyta</taxon>
        <taxon>Magnoliopsida</taxon>
        <taxon>eudicotyledons</taxon>
        <taxon>Gunneridae</taxon>
        <taxon>Pentapetalae</taxon>
        <taxon>rosids</taxon>
        <taxon>fabids</taxon>
        <taxon>Malpighiales</taxon>
        <taxon>Salicaceae</taxon>
        <taxon>Saliceae</taxon>
        <taxon>Salix</taxon>
    </lineage>
</organism>
<keyword evidence="3" id="KW-1185">Reference proteome</keyword>
<gene>
    <name evidence="2" type="ORF">OIU85_012954</name>
</gene>
<name>A0A9Q0SE00_SALVM</name>
<protein>
    <submittedName>
        <fullName evidence="2">SYNAPTONEMAL COMPLEX PROTEIN-RELATED</fullName>
    </submittedName>
</protein>
<proteinExistence type="predicted"/>
<dbReference type="AlphaFoldDB" id="A0A9Q0SE00"/>
<feature type="coiled-coil region" evidence="1">
    <location>
        <begin position="42"/>
        <end position="69"/>
    </location>
</feature>
<evidence type="ECO:0000256" key="1">
    <source>
        <dbReference type="SAM" id="Coils"/>
    </source>
</evidence>
<dbReference type="Proteomes" id="UP001151529">
    <property type="component" value="Chromosome 18"/>
</dbReference>
<evidence type="ECO:0000313" key="2">
    <source>
        <dbReference type="EMBL" id="KAJ6673997.1"/>
    </source>
</evidence>
<keyword evidence="1" id="KW-0175">Coiled coil</keyword>
<comment type="caution">
    <text evidence="2">The sequence shown here is derived from an EMBL/GenBank/DDBJ whole genome shotgun (WGS) entry which is preliminary data.</text>
</comment>
<reference evidence="2 3" key="1">
    <citation type="journal article" date="2023" name="Int. J. Mol. Sci.">
        <title>De Novo Assembly and Annotation of 11 Diverse Shrub Willow (Salix) Genomes Reveals Novel Gene Organization in Sex-Linked Regions.</title>
        <authorList>
            <person name="Hyden B."/>
            <person name="Feng K."/>
            <person name="Yates T.B."/>
            <person name="Jawdy S."/>
            <person name="Cereghino C."/>
            <person name="Smart L.B."/>
            <person name="Muchero W."/>
        </authorList>
    </citation>
    <scope>NUCLEOTIDE SEQUENCE [LARGE SCALE GENOMIC DNA]</scope>
    <source>
        <tissue evidence="2">Shoot tip</tissue>
    </source>
</reference>
<accession>A0A9Q0SE00</accession>
<dbReference type="OrthoDB" id="860673at2759"/>
<dbReference type="EMBL" id="JAPFFL010000017">
    <property type="protein sequence ID" value="KAJ6673997.1"/>
    <property type="molecule type" value="Genomic_DNA"/>
</dbReference>
<sequence>MKMGQLNLQGFYLRDCFRTHKLEEQMSRDSCLPVDVQPVLNLEILESDLLALVKALKQKEEELQYAERNVFLEDRRLNQAKEESEQRGNEISAVFSKHEKLEGELMQANLDLASQTRDTEDLKLQIKERDQEIASAHSTLSLK</sequence>